<name>A0A0D1CH57_MYCMD</name>
<dbReference type="KEGG" id="uma:UMAG_05313"/>
<dbReference type="GeneID" id="23565239"/>
<dbReference type="OrthoDB" id="2556649at2759"/>
<keyword evidence="3" id="KW-1185">Reference proteome</keyword>
<dbReference type="PANTHER" id="PTHR33050:SF7">
    <property type="entry name" value="RIBONUCLEASE H"/>
    <property type="match status" value="1"/>
</dbReference>
<dbReference type="VEuPathDB" id="FungiDB:UMAG_05313"/>
<dbReference type="InterPro" id="IPR052055">
    <property type="entry name" value="Hepadnavirus_pol/RT"/>
</dbReference>
<evidence type="ECO:0000256" key="1">
    <source>
        <dbReference type="SAM" id="MobiDB-lite"/>
    </source>
</evidence>
<dbReference type="Proteomes" id="UP000000561">
    <property type="component" value="Chromosome 19"/>
</dbReference>
<organism evidence="2 3">
    <name type="scientific">Mycosarcoma maydis</name>
    <name type="common">Corn smut fungus</name>
    <name type="synonym">Ustilago maydis</name>
    <dbReference type="NCBI Taxonomy" id="5270"/>
    <lineage>
        <taxon>Eukaryota</taxon>
        <taxon>Fungi</taxon>
        <taxon>Dikarya</taxon>
        <taxon>Basidiomycota</taxon>
        <taxon>Ustilaginomycotina</taxon>
        <taxon>Ustilaginomycetes</taxon>
        <taxon>Ustilaginales</taxon>
        <taxon>Ustilaginaceae</taxon>
        <taxon>Mycosarcoma</taxon>
    </lineage>
</organism>
<feature type="compositionally biased region" description="Low complexity" evidence="1">
    <location>
        <begin position="466"/>
        <end position="482"/>
    </location>
</feature>
<dbReference type="EMBL" id="CM003158">
    <property type="protein sequence ID" value="KIS66313.1"/>
    <property type="molecule type" value="Genomic_DNA"/>
</dbReference>
<evidence type="ECO:0000313" key="2">
    <source>
        <dbReference type="EMBL" id="KIS66313.1"/>
    </source>
</evidence>
<dbReference type="RefSeq" id="XP_011392024.1">
    <property type="nucleotide sequence ID" value="XM_011393722.1"/>
</dbReference>
<protein>
    <recommendedName>
        <fullName evidence="4">Reverse transcriptase RNase H-like domain-containing protein</fullName>
    </recommendedName>
</protein>
<dbReference type="eggNOG" id="ENOG502RCDZ">
    <property type="taxonomic scope" value="Eukaryota"/>
</dbReference>
<accession>A0A0D1CH57</accession>
<evidence type="ECO:0008006" key="4">
    <source>
        <dbReference type="Google" id="ProtNLM"/>
    </source>
</evidence>
<dbReference type="AlphaFoldDB" id="A0A0D1CH57"/>
<dbReference type="InParanoid" id="A0A0D1CH57"/>
<sequence>MDTSKSCKICERSLPLTSFQHSRCPQKVTDNCLDCRQRRRCGPTSPTPVEQPVAPSLDFVTSAALDSRLTALFEQVQSLLQERLSSPQVSTLQTAASTVLTPVVAPPQPVAADLVLPAPLPACSDAYQHPFSWLASDLVAKVHNDTLSIYELPRLGDPSWPTALPDEMPSLLVAGVSAIPQQTPVSASNQEFLKDVPSVATFGRLWFIYSSLRASSSPDRNLISGLGAFYLHISELAEAFPWPKVVDYLIAACSERLGKLPSQKWSHLDYALRTRHFQELSRNVKSSRCGAAKRSAPNDDDVRRPDLYQAVATTHQTPLDRRLPIGVFAAEVPSRHRTKDIHFLEALAVLEALRFFSPRWQGPRLVIIHVDNTNAERGIRSGSSRDPLTQALLREIFGFCFHHQITLCPVRVASVDNQLADFLSRRRFRTILQRFPCAYNQLFPDVNSAKPHPKTISVRLSAPALSPPSSSGVLPSPASTTPNPTPTGFASSAI</sequence>
<reference evidence="2 3" key="1">
    <citation type="journal article" date="2006" name="Nature">
        <title>Insights from the genome of the biotrophic fungal plant pathogen Ustilago maydis.</title>
        <authorList>
            <person name="Kamper J."/>
            <person name="Kahmann R."/>
            <person name="Bolker M."/>
            <person name="Ma L.J."/>
            <person name="Brefort T."/>
            <person name="Saville B.J."/>
            <person name="Banuett F."/>
            <person name="Kronstad J.W."/>
            <person name="Gold S.E."/>
            <person name="Muller O."/>
            <person name="Perlin M.H."/>
            <person name="Wosten H.A."/>
            <person name="de Vries R."/>
            <person name="Ruiz-Herrera J."/>
            <person name="Reynaga-Pena C.G."/>
            <person name="Snetselaar K."/>
            <person name="McCann M."/>
            <person name="Perez-Martin J."/>
            <person name="Feldbrugge M."/>
            <person name="Basse C.W."/>
            <person name="Steinberg G."/>
            <person name="Ibeas J.I."/>
            <person name="Holloman W."/>
            <person name="Guzman P."/>
            <person name="Farman M."/>
            <person name="Stajich J.E."/>
            <person name="Sentandreu R."/>
            <person name="Gonzalez-Prieto J.M."/>
            <person name="Kennell J.C."/>
            <person name="Molina L."/>
            <person name="Schirawski J."/>
            <person name="Mendoza-Mendoza A."/>
            <person name="Greilinger D."/>
            <person name="Munch K."/>
            <person name="Rossel N."/>
            <person name="Scherer M."/>
            <person name="Vranes M."/>
            <person name="Ladendorf O."/>
            <person name="Vincon V."/>
            <person name="Fuchs U."/>
            <person name="Sandrock B."/>
            <person name="Meng S."/>
            <person name="Ho E.C."/>
            <person name="Cahill M.J."/>
            <person name="Boyce K.J."/>
            <person name="Klose J."/>
            <person name="Klosterman S.J."/>
            <person name="Deelstra H.J."/>
            <person name="Ortiz-Castellanos L."/>
            <person name="Li W."/>
            <person name="Sanchez-Alonso P."/>
            <person name="Schreier P.H."/>
            <person name="Hauser-Hahn I."/>
            <person name="Vaupel M."/>
            <person name="Koopmann E."/>
            <person name="Friedrich G."/>
            <person name="Voss H."/>
            <person name="Schluter T."/>
            <person name="Margolis J."/>
            <person name="Platt D."/>
            <person name="Swimmer C."/>
            <person name="Gnirke A."/>
            <person name="Chen F."/>
            <person name="Vysotskaia V."/>
            <person name="Mannhaupt G."/>
            <person name="Guldener U."/>
            <person name="Munsterkotter M."/>
            <person name="Haase D."/>
            <person name="Oesterheld M."/>
            <person name="Mewes H.W."/>
            <person name="Mauceli E.W."/>
            <person name="DeCaprio D."/>
            <person name="Wade C.M."/>
            <person name="Butler J."/>
            <person name="Young S."/>
            <person name="Jaffe D.B."/>
            <person name="Calvo S."/>
            <person name="Nusbaum C."/>
            <person name="Galagan J."/>
            <person name="Birren B.W."/>
        </authorList>
    </citation>
    <scope>NUCLEOTIDE SEQUENCE [LARGE SCALE GENOMIC DNA]</scope>
    <source>
        <strain evidence="3">DSM 14603 / FGSC 9021 / UM521</strain>
    </source>
</reference>
<evidence type="ECO:0000313" key="3">
    <source>
        <dbReference type="Proteomes" id="UP000000561"/>
    </source>
</evidence>
<dbReference type="PANTHER" id="PTHR33050">
    <property type="entry name" value="REVERSE TRANSCRIPTASE DOMAIN-CONTAINING PROTEIN"/>
    <property type="match status" value="1"/>
</dbReference>
<feature type="region of interest" description="Disordered" evidence="1">
    <location>
        <begin position="466"/>
        <end position="494"/>
    </location>
</feature>
<dbReference type="STRING" id="237631.A0A0D1CH57"/>
<proteinExistence type="predicted"/>
<gene>
    <name evidence="2" type="ORF">UMAG_05313</name>
</gene>